<gene>
    <name evidence="2" type="ORF">ES724_13380</name>
</gene>
<dbReference type="Proteomes" id="UP000321367">
    <property type="component" value="Unassembled WGS sequence"/>
</dbReference>
<feature type="transmembrane region" description="Helical" evidence="1">
    <location>
        <begin position="69"/>
        <end position="89"/>
    </location>
</feature>
<dbReference type="EMBL" id="VORY01000020">
    <property type="protein sequence ID" value="TXD92477.1"/>
    <property type="molecule type" value="Genomic_DNA"/>
</dbReference>
<dbReference type="OrthoDB" id="5766000at2"/>
<dbReference type="RefSeq" id="WP_146933725.1">
    <property type="nucleotide sequence ID" value="NZ_CBCSHZ010000019.1"/>
</dbReference>
<keyword evidence="1" id="KW-1133">Transmembrane helix</keyword>
<comment type="caution">
    <text evidence="2">The sequence shown here is derived from an EMBL/GenBank/DDBJ whole genome shotgun (WGS) entry which is preliminary data.</text>
</comment>
<dbReference type="AlphaFoldDB" id="A0A5C6ZRC8"/>
<name>A0A5C6ZRC8_9FLAO</name>
<dbReference type="InterPro" id="IPR025250">
    <property type="entry name" value="DUF4199"/>
</dbReference>
<feature type="transmembrane region" description="Helical" evidence="1">
    <location>
        <begin position="132"/>
        <end position="155"/>
    </location>
</feature>
<keyword evidence="1" id="KW-0812">Transmembrane</keyword>
<evidence type="ECO:0000256" key="1">
    <source>
        <dbReference type="SAM" id="Phobius"/>
    </source>
</evidence>
<dbReference type="Pfam" id="PF13858">
    <property type="entry name" value="DUF4199"/>
    <property type="match status" value="1"/>
</dbReference>
<proteinExistence type="predicted"/>
<organism evidence="2 3">
    <name type="scientific">Gillisia hiemivivida</name>
    <dbReference type="NCBI Taxonomy" id="291190"/>
    <lineage>
        <taxon>Bacteria</taxon>
        <taxon>Pseudomonadati</taxon>
        <taxon>Bacteroidota</taxon>
        <taxon>Flavobacteriia</taxon>
        <taxon>Flavobacteriales</taxon>
        <taxon>Flavobacteriaceae</taxon>
        <taxon>Gillisia</taxon>
    </lineage>
</organism>
<evidence type="ECO:0000313" key="3">
    <source>
        <dbReference type="Proteomes" id="UP000321367"/>
    </source>
</evidence>
<feature type="transmembrane region" description="Helical" evidence="1">
    <location>
        <begin position="7"/>
        <end position="24"/>
    </location>
</feature>
<sequence>MDKFTIEIKWGVIFTVLALLWMVFEKTMGWHDVLIAKQAIYTNFFGIFAVLVYFLAIRDKKINFYNRQMTWRQGFVAGIIVTIVVTFLAPLSQFVTSNYITPDYFENVIAYSVETKVMTQEQAEAYFNLKSYIIQATFGALVMGVVTSAAVAWFLKTKKE</sequence>
<protein>
    <submittedName>
        <fullName evidence="2">DUF4199 domain-containing protein</fullName>
    </submittedName>
</protein>
<evidence type="ECO:0000313" key="2">
    <source>
        <dbReference type="EMBL" id="TXD92477.1"/>
    </source>
</evidence>
<feature type="transmembrane region" description="Helical" evidence="1">
    <location>
        <begin position="39"/>
        <end position="57"/>
    </location>
</feature>
<keyword evidence="1" id="KW-0472">Membrane</keyword>
<keyword evidence="3" id="KW-1185">Reference proteome</keyword>
<reference evidence="2 3" key="1">
    <citation type="submission" date="2019-08" db="EMBL/GenBank/DDBJ databases">
        <title>Genome sequence of Gillisia hiemivivida IC154 (type strain).</title>
        <authorList>
            <person name="Bowman J.P."/>
        </authorList>
    </citation>
    <scope>NUCLEOTIDE SEQUENCE [LARGE SCALE GENOMIC DNA]</scope>
    <source>
        <strain evidence="2 3">IC154</strain>
    </source>
</reference>
<accession>A0A5C6ZRC8</accession>